<keyword evidence="1" id="KW-1133">Transmembrane helix</keyword>
<dbReference type="EMBL" id="CNFT01003221">
    <property type="protein sequence ID" value="CKU83581.1"/>
    <property type="molecule type" value="Genomic_DNA"/>
</dbReference>
<evidence type="ECO:0000256" key="1">
    <source>
        <dbReference type="SAM" id="Phobius"/>
    </source>
</evidence>
<dbReference type="AlphaFoldDB" id="A0A655AXT6"/>
<feature type="transmembrane region" description="Helical" evidence="1">
    <location>
        <begin position="6"/>
        <end position="23"/>
    </location>
</feature>
<accession>A0A655AXT6</accession>
<reference evidence="2 3" key="1">
    <citation type="submission" date="2015-03" db="EMBL/GenBank/DDBJ databases">
        <authorList>
            <consortium name="Pathogen Informatics"/>
        </authorList>
    </citation>
    <scope>NUCLEOTIDE SEQUENCE [LARGE SCALE GENOMIC DNA]</scope>
    <source>
        <strain evidence="2 3">Bir 185</strain>
    </source>
</reference>
<name>A0A655AXT6_MYCTX</name>
<keyword evidence="1" id="KW-0472">Membrane</keyword>
<dbReference type="Proteomes" id="UP000050164">
    <property type="component" value="Unassembled WGS sequence"/>
</dbReference>
<evidence type="ECO:0000313" key="2">
    <source>
        <dbReference type="EMBL" id="CKU83581.1"/>
    </source>
</evidence>
<evidence type="ECO:0000313" key="3">
    <source>
        <dbReference type="Proteomes" id="UP000050164"/>
    </source>
</evidence>
<proteinExistence type="predicted"/>
<protein>
    <submittedName>
        <fullName evidence="2">Uncharacterized protein</fullName>
    </submittedName>
</protein>
<organism evidence="2 3">
    <name type="scientific">Mycobacterium tuberculosis</name>
    <dbReference type="NCBI Taxonomy" id="1773"/>
    <lineage>
        <taxon>Bacteria</taxon>
        <taxon>Bacillati</taxon>
        <taxon>Actinomycetota</taxon>
        <taxon>Actinomycetes</taxon>
        <taxon>Mycobacteriales</taxon>
        <taxon>Mycobacteriaceae</taxon>
        <taxon>Mycobacterium</taxon>
        <taxon>Mycobacterium tuberculosis complex</taxon>
    </lineage>
</organism>
<keyword evidence="1" id="KW-0812">Transmembrane</keyword>
<sequence length="34" mass="3752">MSLIIQLIMIVIIICINHIKNLLMSKGMLSLVAA</sequence>
<gene>
    <name evidence="2" type="ORF">ERS027659_05298</name>
</gene>